<comment type="caution">
    <text evidence="2">The sequence shown here is derived from an EMBL/GenBank/DDBJ whole genome shotgun (WGS) entry which is preliminary data.</text>
</comment>
<name>A0AA88IIG1_CHASR</name>
<sequence>MLGSTASSTLEFTKPAVYQDESRSVLCWPARITRERVAEIRRSGSRVQSRLQTTRGSRWGVARGGKEMRKQRLYGKGNRSRGDRPAPHGTLARGINRRSPVGELLRGEGMSLRRRPRPRELRVPRALQRALLFGPQLRLDTRHGLSGSVRDFERILVSRGGLLTFRKRAGVQRPVGRWDSGTRSELRRAGTRRVGPGSRLSAEHRRGARRGRPRAEIVSPRDDRPLLHSPHRRVPPDNRTLVLMCFDKTRTGTTSGPTLATPRSPAVNQPSSPKGSRGDLERAYPCVVAVALGECVSRAASDGGSGGMGRASWRRTVERPRPRNLRALGAIPRQGGPSIHSSRSRQARKRPAGLGEEKEDPLLLGVLRGSRREVGGENHAYAGRLARRLHSRRRDVGLRG</sequence>
<evidence type="ECO:0000313" key="2">
    <source>
        <dbReference type="EMBL" id="KAK2814230.1"/>
    </source>
</evidence>
<evidence type="ECO:0000256" key="1">
    <source>
        <dbReference type="SAM" id="MobiDB-lite"/>
    </source>
</evidence>
<accession>A0AA88IIG1</accession>
<organism evidence="2 3">
    <name type="scientific">Channa striata</name>
    <name type="common">Snakehead murrel</name>
    <name type="synonym">Ophicephalus striatus</name>
    <dbReference type="NCBI Taxonomy" id="64152"/>
    <lineage>
        <taxon>Eukaryota</taxon>
        <taxon>Metazoa</taxon>
        <taxon>Chordata</taxon>
        <taxon>Craniata</taxon>
        <taxon>Vertebrata</taxon>
        <taxon>Euteleostomi</taxon>
        <taxon>Actinopterygii</taxon>
        <taxon>Neopterygii</taxon>
        <taxon>Teleostei</taxon>
        <taxon>Neoteleostei</taxon>
        <taxon>Acanthomorphata</taxon>
        <taxon>Anabantaria</taxon>
        <taxon>Anabantiformes</taxon>
        <taxon>Channoidei</taxon>
        <taxon>Channidae</taxon>
        <taxon>Channa</taxon>
    </lineage>
</organism>
<feature type="region of interest" description="Disordered" evidence="1">
    <location>
        <begin position="75"/>
        <end position="94"/>
    </location>
</feature>
<dbReference type="EMBL" id="JAUPFM010000074">
    <property type="protein sequence ID" value="KAK2814230.1"/>
    <property type="molecule type" value="Genomic_DNA"/>
</dbReference>
<keyword evidence="3" id="KW-1185">Reference proteome</keyword>
<protein>
    <submittedName>
        <fullName evidence="2">Uncharacterized protein</fullName>
    </submittedName>
</protein>
<feature type="compositionally biased region" description="Basic and acidic residues" evidence="1">
    <location>
        <begin position="213"/>
        <end position="226"/>
    </location>
</feature>
<dbReference type="Proteomes" id="UP001187415">
    <property type="component" value="Unassembled WGS sequence"/>
</dbReference>
<feature type="region of interest" description="Disordered" evidence="1">
    <location>
        <begin position="300"/>
        <end position="358"/>
    </location>
</feature>
<feature type="region of interest" description="Disordered" evidence="1">
    <location>
        <begin position="249"/>
        <end position="280"/>
    </location>
</feature>
<reference evidence="2" key="1">
    <citation type="submission" date="2023-07" db="EMBL/GenBank/DDBJ databases">
        <title>Chromosome-level Genome Assembly of Striped Snakehead (Channa striata).</title>
        <authorList>
            <person name="Liu H."/>
        </authorList>
    </citation>
    <scope>NUCLEOTIDE SEQUENCE</scope>
    <source>
        <strain evidence="2">Gz</strain>
        <tissue evidence="2">Muscle</tissue>
    </source>
</reference>
<feature type="region of interest" description="Disordered" evidence="1">
    <location>
        <begin position="48"/>
        <end position="67"/>
    </location>
</feature>
<dbReference type="AlphaFoldDB" id="A0AA88IIG1"/>
<gene>
    <name evidence="2" type="ORF">Q5P01_000677</name>
</gene>
<proteinExistence type="predicted"/>
<feature type="compositionally biased region" description="Basic residues" evidence="1">
    <location>
        <begin position="342"/>
        <end position="351"/>
    </location>
</feature>
<evidence type="ECO:0000313" key="3">
    <source>
        <dbReference type="Proteomes" id="UP001187415"/>
    </source>
</evidence>
<feature type="region of interest" description="Disordered" evidence="1">
    <location>
        <begin position="176"/>
        <end position="237"/>
    </location>
</feature>